<dbReference type="SUPFAM" id="SSF52540">
    <property type="entry name" value="P-loop containing nucleoside triphosphate hydrolases"/>
    <property type="match status" value="1"/>
</dbReference>
<feature type="compositionally biased region" description="Low complexity" evidence="2">
    <location>
        <begin position="192"/>
        <end position="205"/>
    </location>
</feature>
<dbReference type="PROSITE" id="PS51420">
    <property type="entry name" value="RHO"/>
    <property type="match status" value="1"/>
</dbReference>
<dbReference type="FunFam" id="3.40.50.300:FF:000808">
    <property type="entry name" value="Small GTP-binding protein, putative"/>
    <property type="match status" value="1"/>
</dbReference>
<evidence type="ECO:0000256" key="2">
    <source>
        <dbReference type="SAM" id="MobiDB-lite"/>
    </source>
</evidence>
<dbReference type="PROSITE" id="PS51419">
    <property type="entry name" value="RAB"/>
    <property type="match status" value="1"/>
</dbReference>
<protein>
    <submittedName>
        <fullName evidence="3">Uncharacterized protein</fullName>
    </submittedName>
</protein>
<reference evidence="3" key="1">
    <citation type="journal article" date="2020" name="J. Eukaryot. Microbiol.">
        <title>De novo Sequencing, Assembly and Annotation of the Transcriptome for the Free-Living Testate Amoeba Arcella intermedia.</title>
        <authorList>
            <person name="Ribeiro G.M."/>
            <person name="Porfirio-Sousa A.L."/>
            <person name="Maurer-Alcala X.X."/>
            <person name="Katz L.A."/>
            <person name="Lahr D.J.G."/>
        </authorList>
    </citation>
    <scope>NUCLEOTIDE SEQUENCE</scope>
</reference>
<dbReference type="EMBL" id="GIBP01007614">
    <property type="protein sequence ID" value="NDV36583.1"/>
    <property type="molecule type" value="Transcribed_RNA"/>
</dbReference>
<accession>A0A6B2LHQ4</accession>
<dbReference type="InterPro" id="IPR001806">
    <property type="entry name" value="Small_GTPase"/>
</dbReference>
<dbReference type="GO" id="GO:0005525">
    <property type="term" value="F:GTP binding"/>
    <property type="evidence" value="ECO:0007669"/>
    <property type="project" value="InterPro"/>
</dbReference>
<dbReference type="InterPro" id="IPR027417">
    <property type="entry name" value="P-loop_NTPase"/>
</dbReference>
<dbReference type="InterPro" id="IPR005225">
    <property type="entry name" value="Small_GTP-bd"/>
</dbReference>
<dbReference type="SMART" id="SM00176">
    <property type="entry name" value="RAN"/>
    <property type="match status" value="1"/>
</dbReference>
<proteinExistence type="predicted"/>
<dbReference type="SMART" id="SM00174">
    <property type="entry name" value="RHO"/>
    <property type="match status" value="1"/>
</dbReference>
<feature type="region of interest" description="Disordered" evidence="2">
    <location>
        <begin position="189"/>
        <end position="213"/>
    </location>
</feature>
<dbReference type="Gene3D" id="3.40.50.300">
    <property type="entry name" value="P-loop containing nucleotide triphosphate hydrolases"/>
    <property type="match status" value="1"/>
</dbReference>
<sequence>MKNGNSESNLNDMIESKIVLLGDTGVGKTSIALRFTNDTFQPRTNPTIGASFLMKSMTVDDRKLKLQIWDTAGQERFRSLAPMYYRGASAALLVYDLTSPFSFNKVKEWVNELKINVPDDIIIVVVGNKLDKAQKHREISTETGQEYARSVGAAFFETSAKTKEGIEEAFHSIAQKLIEIQVQKQKAEPQEQSTIKIQQEKTTTQPQSSCPCD</sequence>
<dbReference type="SMART" id="SM00175">
    <property type="entry name" value="RAB"/>
    <property type="match status" value="1"/>
</dbReference>
<dbReference type="AlphaFoldDB" id="A0A6B2LHQ4"/>
<dbReference type="CDD" id="cd01860">
    <property type="entry name" value="Rab5_related"/>
    <property type="match status" value="1"/>
</dbReference>
<dbReference type="SMART" id="SM00173">
    <property type="entry name" value="RAS"/>
    <property type="match status" value="1"/>
</dbReference>
<dbReference type="SMART" id="SM00177">
    <property type="entry name" value="ARF"/>
    <property type="match status" value="1"/>
</dbReference>
<dbReference type="NCBIfam" id="TIGR00231">
    <property type="entry name" value="small_GTP"/>
    <property type="match status" value="1"/>
</dbReference>
<dbReference type="PANTHER" id="PTHR47978">
    <property type="match status" value="1"/>
</dbReference>
<keyword evidence="1" id="KW-0547">Nucleotide-binding</keyword>
<name>A0A6B2LHQ4_9EUKA</name>
<dbReference type="PROSITE" id="PS51417">
    <property type="entry name" value="ARF"/>
    <property type="match status" value="1"/>
</dbReference>
<dbReference type="Pfam" id="PF00071">
    <property type="entry name" value="Ras"/>
    <property type="match status" value="1"/>
</dbReference>
<evidence type="ECO:0000256" key="1">
    <source>
        <dbReference type="ARBA" id="ARBA00022741"/>
    </source>
</evidence>
<dbReference type="PROSITE" id="PS51421">
    <property type="entry name" value="RAS"/>
    <property type="match status" value="1"/>
</dbReference>
<dbReference type="GO" id="GO:0003924">
    <property type="term" value="F:GTPase activity"/>
    <property type="evidence" value="ECO:0007669"/>
    <property type="project" value="InterPro"/>
</dbReference>
<organism evidence="3">
    <name type="scientific">Arcella intermedia</name>
    <dbReference type="NCBI Taxonomy" id="1963864"/>
    <lineage>
        <taxon>Eukaryota</taxon>
        <taxon>Amoebozoa</taxon>
        <taxon>Tubulinea</taxon>
        <taxon>Elardia</taxon>
        <taxon>Arcellinida</taxon>
        <taxon>Sphaerothecina</taxon>
        <taxon>Arcellidae</taxon>
        <taxon>Arcella</taxon>
    </lineage>
</organism>
<dbReference type="PRINTS" id="PR00449">
    <property type="entry name" value="RASTRNSFRMNG"/>
</dbReference>
<evidence type="ECO:0000313" key="3">
    <source>
        <dbReference type="EMBL" id="NDV36583.1"/>
    </source>
</evidence>